<evidence type="ECO:0000313" key="1">
    <source>
        <dbReference type="EMBL" id="KAF2182457.1"/>
    </source>
</evidence>
<name>A0A6A6DS58_9PEZI</name>
<evidence type="ECO:0000313" key="2">
    <source>
        <dbReference type="Proteomes" id="UP000800200"/>
    </source>
</evidence>
<accession>A0A6A6DS58</accession>
<organism evidence="1 2">
    <name type="scientific">Zopfia rhizophila CBS 207.26</name>
    <dbReference type="NCBI Taxonomy" id="1314779"/>
    <lineage>
        <taxon>Eukaryota</taxon>
        <taxon>Fungi</taxon>
        <taxon>Dikarya</taxon>
        <taxon>Ascomycota</taxon>
        <taxon>Pezizomycotina</taxon>
        <taxon>Dothideomycetes</taxon>
        <taxon>Dothideomycetes incertae sedis</taxon>
        <taxon>Zopfiaceae</taxon>
        <taxon>Zopfia</taxon>
    </lineage>
</organism>
<proteinExistence type="predicted"/>
<sequence length="151" mass="17319">MTYNMLSEASINLFNNYSYMDSVLHMYNIVHQLGAPIRGRNGVRRIGAQGFEKLTRGSDRIRKEFFVFSEFLTADYATSKGFQRAVHEGFKGPNYKDTVKEERYATIATRRILLKMKMIFQSEFEGAFPKGQNQFSNGIPELCKGPFSDFG</sequence>
<dbReference type="Proteomes" id="UP000800200">
    <property type="component" value="Unassembled WGS sequence"/>
</dbReference>
<keyword evidence="2" id="KW-1185">Reference proteome</keyword>
<reference evidence="1" key="1">
    <citation type="journal article" date="2020" name="Stud. Mycol.">
        <title>101 Dothideomycetes genomes: a test case for predicting lifestyles and emergence of pathogens.</title>
        <authorList>
            <person name="Haridas S."/>
            <person name="Albert R."/>
            <person name="Binder M."/>
            <person name="Bloem J."/>
            <person name="Labutti K."/>
            <person name="Salamov A."/>
            <person name="Andreopoulos B."/>
            <person name="Baker S."/>
            <person name="Barry K."/>
            <person name="Bills G."/>
            <person name="Bluhm B."/>
            <person name="Cannon C."/>
            <person name="Castanera R."/>
            <person name="Culley D."/>
            <person name="Daum C."/>
            <person name="Ezra D."/>
            <person name="Gonzalez J."/>
            <person name="Henrissat B."/>
            <person name="Kuo A."/>
            <person name="Liang C."/>
            <person name="Lipzen A."/>
            <person name="Lutzoni F."/>
            <person name="Magnuson J."/>
            <person name="Mondo S."/>
            <person name="Nolan M."/>
            <person name="Ohm R."/>
            <person name="Pangilinan J."/>
            <person name="Park H.-J."/>
            <person name="Ramirez L."/>
            <person name="Alfaro M."/>
            <person name="Sun H."/>
            <person name="Tritt A."/>
            <person name="Yoshinaga Y."/>
            <person name="Zwiers L.-H."/>
            <person name="Turgeon B."/>
            <person name="Goodwin S."/>
            <person name="Spatafora J."/>
            <person name="Crous P."/>
            <person name="Grigoriev I."/>
        </authorList>
    </citation>
    <scope>NUCLEOTIDE SEQUENCE</scope>
    <source>
        <strain evidence="1">CBS 207.26</strain>
    </source>
</reference>
<protein>
    <submittedName>
        <fullName evidence="1">Uncharacterized protein</fullName>
    </submittedName>
</protein>
<dbReference type="EMBL" id="ML994648">
    <property type="protein sequence ID" value="KAF2182457.1"/>
    <property type="molecule type" value="Genomic_DNA"/>
</dbReference>
<gene>
    <name evidence="1" type="ORF">K469DRAFT_690909</name>
</gene>
<dbReference type="AlphaFoldDB" id="A0A6A6DS58"/>